<evidence type="ECO:0000256" key="2">
    <source>
        <dbReference type="ARBA" id="ARBA00005510"/>
    </source>
</evidence>
<feature type="domain" description="BHLH" evidence="7">
    <location>
        <begin position="313"/>
        <end position="362"/>
    </location>
</feature>
<comment type="subcellular location">
    <subcellularLocation>
        <location evidence="1">Nucleus</location>
    </subcellularLocation>
</comment>
<comment type="caution">
    <text evidence="8">The sequence shown here is derived from an EMBL/GenBank/DDBJ whole genome shotgun (WGS) entry which is preliminary data.</text>
</comment>
<feature type="region of interest" description="Disordered" evidence="6">
    <location>
        <begin position="206"/>
        <end position="225"/>
    </location>
</feature>
<name>A0A8J5FRM2_ZINOF</name>
<dbReference type="InterPro" id="IPR044273">
    <property type="entry name" value="PIF3-like"/>
</dbReference>
<dbReference type="PROSITE" id="PS50888">
    <property type="entry name" value="BHLH"/>
    <property type="match status" value="1"/>
</dbReference>
<evidence type="ECO:0000256" key="6">
    <source>
        <dbReference type="SAM" id="MobiDB-lite"/>
    </source>
</evidence>
<dbReference type="GO" id="GO:0003700">
    <property type="term" value="F:DNA-binding transcription factor activity"/>
    <property type="evidence" value="ECO:0007669"/>
    <property type="project" value="InterPro"/>
</dbReference>
<proteinExistence type="inferred from homology"/>
<evidence type="ECO:0000259" key="7">
    <source>
        <dbReference type="PROSITE" id="PS50888"/>
    </source>
</evidence>
<comment type="similarity">
    <text evidence="2">Belongs to the bHLH protein family.</text>
</comment>
<dbReference type="GO" id="GO:0005634">
    <property type="term" value="C:nucleus"/>
    <property type="evidence" value="ECO:0007669"/>
    <property type="project" value="UniProtKB-SubCell"/>
</dbReference>
<accession>A0A8J5FRM2</accession>
<feature type="region of interest" description="Disordered" evidence="6">
    <location>
        <begin position="277"/>
        <end position="325"/>
    </location>
</feature>
<dbReference type="SMART" id="SM00353">
    <property type="entry name" value="HLH"/>
    <property type="match status" value="1"/>
</dbReference>
<evidence type="ECO:0000313" key="8">
    <source>
        <dbReference type="EMBL" id="KAG6493886.1"/>
    </source>
</evidence>
<dbReference type="Pfam" id="PF00010">
    <property type="entry name" value="HLH"/>
    <property type="match status" value="1"/>
</dbReference>
<feature type="compositionally biased region" description="Basic and acidic residues" evidence="6">
    <location>
        <begin position="313"/>
        <end position="325"/>
    </location>
</feature>
<evidence type="ECO:0000256" key="3">
    <source>
        <dbReference type="ARBA" id="ARBA00023015"/>
    </source>
</evidence>
<keyword evidence="9" id="KW-1185">Reference proteome</keyword>
<gene>
    <name evidence="8" type="ORF">ZIOFF_048889</name>
</gene>
<dbReference type="EMBL" id="JACMSC010000013">
    <property type="protein sequence ID" value="KAG6493886.1"/>
    <property type="molecule type" value="Genomic_DNA"/>
</dbReference>
<dbReference type="PANTHER" id="PTHR46807">
    <property type="entry name" value="TRANSCRIPTION FACTOR PIF3"/>
    <property type="match status" value="1"/>
</dbReference>
<dbReference type="FunFam" id="4.10.280.10:FF:000004">
    <property type="entry name" value="Basic helix-loop-helix transcription factor"/>
    <property type="match status" value="1"/>
</dbReference>
<dbReference type="InterPro" id="IPR011598">
    <property type="entry name" value="bHLH_dom"/>
</dbReference>
<evidence type="ECO:0000313" key="9">
    <source>
        <dbReference type="Proteomes" id="UP000734854"/>
    </source>
</evidence>
<keyword evidence="4" id="KW-0804">Transcription</keyword>
<keyword evidence="3" id="KW-0805">Transcription regulation</keyword>
<dbReference type="InterPro" id="IPR036638">
    <property type="entry name" value="HLH_DNA-bd_sf"/>
</dbReference>
<dbReference type="Proteomes" id="UP000734854">
    <property type="component" value="Unassembled WGS sequence"/>
</dbReference>
<dbReference type="SUPFAM" id="SSF47459">
    <property type="entry name" value="HLH, helix-loop-helix DNA-binding domain"/>
    <property type="match status" value="1"/>
</dbReference>
<dbReference type="Gene3D" id="4.10.280.10">
    <property type="entry name" value="Helix-loop-helix DNA-binding domain"/>
    <property type="match status" value="1"/>
</dbReference>
<organism evidence="8 9">
    <name type="scientific">Zingiber officinale</name>
    <name type="common">Ginger</name>
    <name type="synonym">Amomum zingiber</name>
    <dbReference type="NCBI Taxonomy" id="94328"/>
    <lineage>
        <taxon>Eukaryota</taxon>
        <taxon>Viridiplantae</taxon>
        <taxon>Streptophyta</taxon>
        <taxon>Embryophyta</taxon>
        <taxon>Tracheophyta</taxon>
        <taxon>Spermatophyta</taxon>
        <taxon>Magnoliopsida</taxon>
        <taxon>Liliopsida</taxon>
        <taxon>Zingiberales</taxon>
        <taxon>Zingiberaceae</taxon>
        <taxon>Zingiber</taxon>
    </lineage>
</organism>
<dbReference type="CDD" id="cd11445">
    <property type="entry name" value="bHLH_AtPIF_like"/>
    <property type="match status" value="1"/>
</dbReference>
<feature type="compositionally biased region" description="Basic and acidic residues" evidence="6">
    <location>
        <begin position="288"/>
        <end position="297"/>
    </location>
</feature>
<protein>
    <recommendedName>
        <fullName evidence="7">BHLH domain-containing protein</fullName>
    </recommendedName>
</protein>
<keyword evidence="5" id="KW-0539">Nucleus</keyword>
<dbReference type="GO" id="GO:0046983">
    <property type="term" value="F:protein dimerization activity"/>
    <property type="evidence" value="ECO:0007669"/>
    <property type="project" value="InterPro"/>
</dbReference>
<reference evidence="8 9" key="1">
    <citation type="submission" date="2020-08" db="EMBL/GenBank/DDBJ databases">
        <title>Plant Genome Project.</title>
        <authorList>
            <person name="Zhang R.-G."/>
        </authorList>
    </citation>
    <scope>NUCLEOTIDE SEQUENCE [LARGE SCALE GENOMIC DNA]</scope>
    <source>
        <tissue evidence="8">Rhizome</tissue>
    </source>
</reference>
<evidence type="ECO:0000256" key="5">
    <source>
        <dbReference type="ARBA" id="ARBA00023242"/>
    </source>
</evidence>
<evidence type="ECO:0000256" key="1">
    <source>
        <dbReference type="ARBA" id="ARBA00004123"/>
    </source>
</evidence>
<sequence length="469" mass="52265">MTLFFHDIASLKCRQCCVLSLGHSISSKWKRKVSEAMSQFVPDWNLEDGFTNSEDVHILPMTSQKNPMGRDSEIAELLWRDGHMVVSSQTDQEGSGRGSEFKVIRRHELSTSLIQDEETASWIQNSLDHSMGKEFCSEFFSEMAGSNSKSLDKLNSNAIVGNARCVTANGFESTSYKQQDLKRSVSRVENCNALNFFHFPKSLRGKLDKEGSSGSTKVQRDESSTPMMKIGSSIHGSNQIPNDVIGNQCKQKQASETTILSTLPTAVFSTRSIGVQGESHPCLKRKQRDTDYSKDQSEETEESLNAKKQSRNRAAEVHNLSERRRRERINERMKALQELLPHCNKTDKASMLEEAIEYLKSLQLQMMWMGSGMAQMMFPGEQQYISGSGMGMAHASVPSMHHAVRLPSLPVVVHQSVNQAFLCPTASFHAVNLGNTTQSAHLQGSQASFDGFRLHSQASTSSSPLWLLC</sequence>
<dbReference type="PANTHER" id="PTHR46807:SF7">
    <property type="entry name" value="BHLH DOMAIN-CONTAINING PROTEIN"/>
    <property type="match status" value="1"/>
</dbReference>
<dbReference type="AlphaFoldDB" id="A0A8J5FRM2"/>
<dbReference type="InterPro" id="IPR047265">
    <property type="entry name" value="PIF1-like_bHLH"/>
</dbReference>
<evidence type="ECO:0000256" key="4">
    <source>
        <dbReference type="ARBA" id="ARBA00023163"/>
    </source>
</evidence>